<evidence type="ECO:0000313" key="1">
    <source>
        <dbReference type="EMBL" id="KAI4314536.1"/>
    </source>
</evidence>
<protein>
    <submittedName>
        <fullName evidence="1">Uncharacterized protein</fullName>
    </submittedName>
</protein>
<evidence type="ECO:0000313" key="2">
    <source>
        <dbReference type="Proteomes" id="UP000828941"/>
    </source>
</evidence>
<keyword evidence="2" id="KW-1185">Reference proteome</keyword>
<comment type="caution">
    <text evidence="1">The sequence shown here is derived from an EMBL/GenBank/DDBJ whole genome shotgun (WGS) entry which is preliminary data.</text>
</comment>
<dbReference type="EMBL" id="CM039436">
    <property type="protein sequence ID" value="KAI4314536.1"/>
    <property type="molecule type" value="Genomic_DNA"/>
</dbReference>
<sequence>MFILFPISTGRKGEDTKTSAHNTLKGAGETNFNKLQICKINLTLKLNAKKFNSFMVIVLPHSWTYSLTGTKPLSLIYSFCFKFYQVWATLNMLFLHMNPQMRNSYWLFIFHKNQQYVIPPPLYVNFVVYQSSCTVPEIESGDGKESTIINVL</sequence>
<proteinExistence type="predicted"/>
<name>A0ACB9LT63_BAUVA</name>
<accession>A0ACB9LT63</accession>
<dbReference type="Proteomes" id="UP000828941">
    <property type="component" value="Chromosome 11"/>
</dbReference>
<organism evidence="1 2">
    <name type="scientific">Bauhinia variegata</name>
    <name type="common">Purple orchid tree</name>
    <name type="synonym">Phanera variegata</name>
    <dbReference type="NCBI Taxonomy" id="167791"/>
    <lineage>
        <taxon>Eukaryota</taxon>
        <taxon>Viridiplantae</taxon>
        <taxon>Streptophyta</taxon>
        <taxon>Embryophyta</taxon>
        <taxon>Tracheophyta</taxon>
        <taxon>Spermatophyta</taxon>
        <taxon>Magnoliopsida</taxon>
        <taxon>eudicotyledons</taxon>
        <taxon>Gunneridae</taxon>
        <taxon>Pentapetalae</taxon>
        <taxon>rosids</taxon>
        <taxon>fabids</taxon>
        <taxon>Fabales</taxon>
        <taxon>Fabaceae</taxon>
        <taxon>Cercidoideae</taxon>
        <taxon>Cercideae</taxon>
        <taxon>Bauhiniinae</taxon>
        <taxon>Bauhinia</taxon>
    </lineage>
</organism>
<reference evidence="1 2" key="1">
    <citation type="journal article" date="2022" name="DNA Res.">
        <title>Chromosomal-level genome assembly of the orchid tree Bauhinia variegata (Leguminosae; Cercidoideae) supports the allotetraploid origin hypothesis of Bauhinia.</title>
        <authorList>
            <person name="Zhong Y."/>
            <person name="Chen Y."/>
            <person name="Zheng D."/>
            <person name="Pang J."/>
            <person name="Liu Y."/>
            <person name="Luo S."/>
            <person name="Meng S."/>
            <person name="Qian L."/>
            <person name="Wei D."/>
            <person name="Dai S."/>
            <person name="Zhou R."/>
        </authorList>
    </citation>
    <scope>NUCLEOTIDE SEQUENCE [LARGE SCALE GENOMIC DNA]</scope>
    <source>
        <strain evidence="1">BV-YZ2020</strain>
    </source>
</reference>
<gene>
    <name evidence="1" type="ORF">L6164_027434</name>
</gene>